<dbReference type="InterPro" id="IPR056913">
    <property type="entry name" value="TRAPPC10/Trs130_N"/>
</dbReference>
<dbReference type="Pfam" id="PF12584">
    <property type="entry name" value="TRAPPC10"/>
    <property type="match status" value="1"/>
</dbReference>
<evidence type="ECO:0000256" key="3">
    <source>
        <dbReference type="ARBA" id="ARBA00023034"/>
    </source>
</evidence>
<evidence type="ECO:0000259" key="5">
    <source>
        <dbReference type="Pfam" id="PF12584"/>
    </source>
</evidence>
<dbReference type="PANTHER" id="PTHR13251">
    <property type="entry name" value="EPILEPSY HOLOPROSENCEPHALY CANDIDATE 1/TMEM1"/>
    <property type="match status" value="1"/>
</dbReference>
<dbReference type="Proteomes" id="UP000092666">
    <property type="component" value="Unassembled WGS sequence"/>
</dbReference>
<dbReference type="PANTHER" id="PTHR13251:SF3">
    <property type="entry name" value="TRAFFICKING PROTEIN PARTICLE COMPLEX SUBUNIT 10"/>
    <property type="match status" value="1"/>
</dbReference>
<keyword evidence="9" id="KW-1185">Reference proteome</keyword>
<dbReference type="GO" id="GO:0006891">
    <property type="term" value="P:intra-Golgi vesicle-mediated transport"/>
    <property type="evidence" value="ECO:0007669"/>
    <property type="project" value="TreeGrafter"/>
</dbReference>
<dbReference type="GO" id="GO:1990071">
    <property type="term" value="C:TRAPPII protein complex"/>
    <property type="evidence" value="ECO:0007669"/>
    <property type="project" value="InterPro"/>
</dbReference>
<feature type="region of interest" description="Disordered" evidence="4">
    <location>
        <begin position="1"/>
        <end position="29"/>
    </location>
</feature>
<sequence length="1220" mass="134574">MPQPVTITYTLHPTSSSGPEPSEPSSTTQQRALQNAIAGIRAHLPLRNLHWKSSTRTSLRTIQEVDVRLVELGEVSSVRDGVGSSVLEAPLVNLCLVVCEDAEVYKNQTRNFIRDWLSLLAARRTPHAPLIVLVNPSLDSGNAAGGSASGSGAATGKSVWGKDKGVLGKLKGDFNVGKRDRCVQLNLPAPGVHDPAAWPELINKLKESLVTAFDSAIIEREEEVKRGESQRLNVGWNFCTWFLLKESLAQSFESVNLPEDSLIIYEELEASFFQVLKEQNLSWFGIEKLGANHAGDDSLPILDTSVKPYRDMMKNSTISIFDFRIYLFARQGVLLGKLGRITEVAKRGQWFVASLTRRLREAEVSLAEHFIESWTYTACMDIVSKCDQWSQIDRPNGDYSGLVAYESARSELLDIARIQVERIGVSAGHLPPIYPFNPASSPYPSTAQELLFESSSNGLSDDEELALPPQHAQEERPVLSNEQIIEAQRDEGNCRALYLGLTRKTVKAYEACGKVNSVIRLKADLAALALYTKDWASAYDLSRSLARDCAELLTWEPVSKFALEGALRAHRELHKEKDEDWDNLALAYLRVCAVTTTFPRQSSADDQGDETQNSIEELERVIEGLRDSETEQDIEGHKAFSIRLESTDSVLEKGEQTYVQVEITNALTIPIYIDNVSLDFTDLHGEIISFINDEINLQPGVNTIKVYCSTSTQGLYTLQGANIVLGSISFIYNKAEELSRLKVRRHTDGVALDDDTKVVVEIRAGGIDMRNVRIGLRSLLAEVTCIVQDAQLEGRDTTVDGVSGLVAIGDLQSRENVTLSVPYSDVPQGEYASAQIILQYETEAGPREWIDTQTVFVGLPLTVNVQDFFRPDCLVSHFTIASDGKEYLRIGSVSLQPLADGGYTVDAALLRLQIGYRSLDEEVKRAVNDALRDSSRSQSSRLDGAVLQAIRSWPNNRSNWLAPYLLGEPLGGILRNSLTKHVAGLEGIDGLIQALNVPSDYIWRTLEIPVDIPQYRLLTSVRISPVTPLGQIYEGRAIPVTIRLATSYAWAGGAKNIAGSSDTKARRVVFDIHQTDDWLICGKKKGYYTADPATPEEQRITLIPLRAGQLFLPSVSIHLLPHSSASAPSNPTSNSHPQAHAHIRPNNQQGTPVLTHAQYQQDLICETYLENAAECITVLPAKKEVNAFVPIPVPMSHMNLHMGGAGGGLGINDGWDHERM</sequence>
<feature type="compositionally biased region" description="Polar residues" evidence="4">
    <location>
        <begin position="1"/>
        <end position="12"/>
    </location>
</feature>
<accession>A0A1B9GYT6</accession>
<organism evidence="8 9">
    <name type="scientific">Kwoniella heveanensis BCC8398</name>
    <dbReference type="NCBI Taxonomy" id="1296120"/>
    <lineage>
        <taxon>Eukaryota</taxon>
        <taxon>Fungi</taxon>
        <taxon>Dikarya</taxon>
        <taxon>Basidiomycota</taxon>
        <taxon>Agaricomycotina</taxon>
        <taxon>Tremellomycetes</taxon>
        <taxon>Tremellales</taxon>
        <taxon>Cryptococcaceae</taxon>
        <taxon>Kwoniella</taxon>
    </lineage>
</organism>
<dbReference type="Pfam" id="PF23274">
    <property type="entry name" value="DUF7077"/>
    <property type="match status" value="1"/>
</dbReference>
<reference evidence="9" key="2">
    <citation type="submission" date="2013-12" db="EMBL/GenBank/DDBJ databases">
        <title>Evolution of pathogenesis and genome organization in the Tremellales.</title>
        <authorList>
            <person name="Cuomo C."/>
            <person name="Litvintseva A."/>
            <person name="Heitman J."/>
            <person name="Chen Y."/>
            <person name="Sun S."/>
            <person name="Springer D."/>
            <person name="Dromer F."/>
            <person name="Young S."/>
            <person name="Zeng Q."/>
            <person name="Chapman S."/>
            <person name="Gujja S."/>
            <person name="Saif S."/>
            <person name="Birren B."/>
        </authorList>
    </citation>
    <scope>NUCLEOTIDE SEQUENCE [LARGE SCALE GENOMIC DNA]</scope>
    <source>
        <strain evidence="9">BCC8398</strain>
    </source>
</reference>
<dbReference type="Pfam" id="PF23036">
    <property type="entry name" value="TRAPPC10_1st"/>
    <property type="match status" value="1"/>
</dbReference>
<feature type="region of interest" description="Disordered" evidence="4">
    <location>
        <begin position="1123"/>
        <end position="1150"/>
    </location>
</feature>
<feature type="compositionally biased region" description="Low complexity" evidence="4">
    <location>
        <begin position="13"/>
        <end position="28"/>
    </location>
</feature>
<feature type="compositionally biased region" description="Low complexity" evidence="4">
    <location>
        <begin position="1123"/>
        <end position="1137"/>
    </location>
</feature>
<keyword evidence="3" id="KW-0333">Golgi apparatus</keyword>
<protein>
    <recommendedName>
        <fullName evidence="10">Trafficking protein particle complex subunit 10</fullName>
    </recommendedName>
</protein>
<dbReference type="GO" id="GO:0034498">
    <property type="term" value="P:early endosome to Golgi transport"/>
    <property type="evidence" value="ECO:0007669"/>
    <property type="project" value="TreeGrafter"/>
</dbReference>
<proteinExistence type="predicted"/>
<feature type="domain" description="DUF7077" evidence="7">
    <location>
        <begin position="748"/>
        <end position="855"/>
    </location>
</feature>
<evidence type="ECO:0000313" key="9">
    <source>
        <dbReference type="Proteomes" id="UP000092666"/>
    </source>
</evidence>
<name>A0A1B9GYT6_9TREE</name>
<evidence type="ECO:0000259" key="6">
    <source>
        <dbReference type="Pfam" id="PF23036"/>
    </source>
</evidence>
<dbReference type="GO" id="GO:0005829">
    <property type="term" value="C:cytosol"/>
    <property type="evidence" value="ECO:0007669"/>
    <property type="project" value="GOC"/>
</dbReference>
<evidence type="ECO:0000256" key="4">
    <source>
        <dbReference type="SAM" id="MobiDB-lite"/>
    </source>
</evidence>
<comment type="subcellular location">
    <subcellularLocation>
        <location evidence="1">Golgi apparatus</location>
    </subcellularLocation>
</comment>
<dbReference type="EMBL" id="KI669496">
    <property type="protein sequence ID" value="OCF36173.1"/>
    <property type="molecule type" value="Genomic_DNA"/>
</dbReference>
<feature type="domain" description="TRAPPC10/Trs130 N-terminal" evidence="6">
    <location>
        <begin position="28"/>
        <end position="345"/>
    </location>
</feature>
<dbReference type="InterPro" id="IPR055505">
    <property type="entry name" value="DUF7077"/>
</dbReference>
<evidence type="ECO:0000313" key="8">
    <source>
        <dbReference type="EMBL" id="OCF36173.1"/>
    </source>
</evidence>
<dbReference type="AlphaFoldDB" id="A0A1B9GYT6"/>
<dbReference type="InterPro" id="IPR022233">
    <property type="entry name" value="TRAPPC10/Trs130_C"/>
</dbReference>
<dbReference type="STRING" id="1296120.A0A1B9GYT6"/>
<feature type="domain" description="TRAPPC10/Trs130 C-terminal" evidence="5">
    <location>
        <begin position="1009"/>
        <end position="1179"/>
    </location>
</feature>
<evidence type="ECO:0000256" key="2">
    <source>
        <dbReference type="ARBA" id="ARBA00022448"/>
    </source>
</evidence>
<reference evidence="8 9" key="1">
    <citation type="submission" date="2013-07" db="EMBL/GenBank/DDBJ databases">
        <title>The Genome Sequence of Cryptococcus heveanensis BCC8398.</title>
        <authorList>
            <consortium name="The Broad Institute Genome Sequencing Platform"/>
            <person name="Cuomo C."/>
            <person name="Litvintseva A."/>
            <person name="Chen Y."/>
            <person name="Heitman J."/>
            <person name="Sun S."/>
            <person name="Springer D."/>
            <person name="Dromer F."/>
            <person name="Young S.K."/>
            <person name="Zeng Q."/>
            <person name="Gargeya S."/>
            <person name="Fitzgerald M."/>
            <person name="Abouelleil A."/>
            <person name="Alvarado L."/>
            <person name="Berlin A.M."/>
            <person name="Chapman S.B."/>
            <person name="Dewar J."/>
            <person name="Goldberg J."/>
            <person name="Griggs A."/>
            <person name="Gujja S."/>
            <person name="Hansen M."/>
            <person name="Howarth C."/>
            <person name="Imamovic A."/>
            <person name="Larimer J."/>
            <person name="McCowan C."/>
            <person name="Murphy C."/>
            <person name="Pearson M."/>
            <person name="Priest M."/>
            <person name="Roberts A."/>
            <person name="Saif S."/>
            <person name="Shea T."/>
            <person name="Sykes S."/>
            <person name="Wortman J."/>
            <person name="Nusbaum C."/>
            <person name="Birren B."/>
        </authorList>
    </citation>
    <scope>NUCLEOTIDE SEQUENCE [LARGE SCALE GENOMIC DNA]</scope>
    <source>
        <strain evidence="8 9">BCC8398</strain>
    </source>
</reference>
<gene>
    <name evidence="8" type="ORF">I316_02045</name>
</gene>
<evidence type="ECO:0000256" key="1">
    <source>
        <dbReference type="ARBA" id="ARBA00004555"/>
    </source>
</evidence>
<dbReference type="InterPro" id="IPR045126">
    <property type="entry name" value="TRAPPC10/Trs130"/>
</dbReference>
<evidence type="ECO:0000259" key="7">
    <source>
        <dbReference type="Pfam" id="PF23274"/>
    </source>
</evidence>
<dbReference type="OrthoDB" id="10256906at2759"/>
<keyword evidence="2" id="KW-0813">Transport</keyword>
<evidence type="ECO:0008006" key="10">
    <source>
        <dbReference type="Google" id="ProtNLM"/>
    </source>
</evidence>